<accession>A0A217EQL7</accession>
<name>A0A217EQL7_9CAUD</name>
<organism evidence="2 3">
    <name type="scientific">Bacillus phage vB_BsuM-Goe2</name>
    <dbReference type="NCBI Taxonomy" id="1933062"/>
    <lineage>
        <taxon>Viruses</taxon>
        <taxon>Duplodnaviria</taxon>
        <taxon>Heunggongvirae</taxon>
        <taxon>Uroviricota</taxon>
        <taxon>Caudoviricetes</taxon>
        <taxon>Herelleviridae</taxon>
        <taxon>Spounavirinae</taxon>
        <taxon>Okubovirus</taxon>
        <taxon>Okubovirus camphawk</taxon>
    </lineage>
</organism>
<evidence type="ECO:0000313" key="3">
    <source>
        <dbReference type="Proteomes" id="UP000224660"/>
    </source>
</evidence>
<protein>
    <submittedName>
        <fullName evidence="2">Tail protein</fullName>
    </submittedName>
</protein>
<dbReference type="Proteomes" id="UP000224660">
    <property type="component" value="Segment"/>
</dbReference>
<dbReference type="EMBL" id="KY368639">
    <property type="protein sequence ID" value="APZ82332.1"/>
    <property type="molecule type" value="Genomic_DNA"/>
</dbReference>
<gene>
    <name evidence="2" type="ORF">Goe2_c09600</name>
</gene>
<feature type="domain" description="DUF4815" evidence="1">
    <location>
        <begin position="9"/>
        <end position="604"/>
    </location>
</feature>
<sequence>MVDVNKSPYYDDYDPAKKYTQLLAVPGRAEQAREFTQVQTLLLDFLKRLANTQYSEGNIVSGMSLSVKDNVATVQDGLVYLDGLIHIFSKQSIDITGEGLEEICVKLDQTIVTEVQDPSLREPAEGFDNYGEEGAHRIKSDPKLTLNDPTSPVVYKLMDGQLYIDTARPQSDALAETLARRTYDESGNYKVSGLTLWSEDRNDEEVTLNVEAGKAYVMGFEIIKPTSSKVIVPKSLSTRTVQNEPRIYSQNVTTYEISNYPVKVVTSLEGTVEVVEEQKTRGSVPGGKDYLNKTPVVEITSVHTKDPSTGEILVEYVQGRDYQLTGNQTVDWSLNFGNSIEPDGGTTYYVTYKYNKTFVQGTDYNLSREGNKDYIKFLSGGDRPVLGTQFRYDYEFFLARKDLISLDKNGDIRITTGQSDTADQINTPVNNDPELLHLGTIYLPPNSGDCITNSYAITRIRMEDLQDAINRLNDVEYNQAITALDEEALSGEPVTQLKGVFSDSFTSVTKGDTVHPEFSIAYSLEDGEIYLPTKATVPSQPAVLAGNLHKVWGRLVTSPVTEVAEIQQTFSTKVMLVNPYNVFNKMAILKLDPAVDNWVEETNILIEKVKFETVNLRRLWAHQRNDYNAKEKEIFDNIKWDDGSKNYSGAWREVKTGSVVEKTRQVVEESITYMRQRDVEIEASNLIPFADNLEVYFDGRLIAVKPSNSKYQGTISGTLKADSEGVAKGKFTVPSGVRTGTREVVIKNSQNTGTGSYTANGLKRTVTDTILTRRITATLVDPLAQSFQFDSNRMVASVGLYFAKKDPTLNATIQIRNMVNGYPGQIVYGETVLTPSDINVSDKGTIETRVWFDDPILCEANTQYCVVVLTDSSITSMHVAELGGKDLNTGEVVSRQPLLSGTLFSSSNAITWTAHQTEDMKFNVYTCRFAEKGVVEFEPFNFEDEINTDSGVDRLILLADYLTMESTGCSWEMKIDDGSYQPISAYEDKDLLLEAKSIQLRATFESNIYVSPILALDSFSLVGFLTALEGSYISRNIQMSQKYTTVKQSIEAYVPSGSSVVPKFSYDNTNWFVGTLVDETQVTNEFTRFTYEYQVPSEANAINFRARVDMSAESSWIRPRARKFINVIK</sequence>
<evidence type="ECO:0000259" key="1">
    <source>
        <dbReference type="Pfam" id="PF16075"/>
    </source>
</evidence>
<evidence type="ECO:0000313" key="2">
    <source>
        <dbReference type="EMBL" id="APZ82332.1"/>
    </source>
</evidence>
<dbReference type="Pfam" id="PF16075">
    <property type="entry name" value="DUF4815"/>
    <property type="match status" value="1"/>
</dbReference>
<proteinExistence type="predicted"/>
<reference evidence="2 3" key="1">
    <citation type="journal article" date="2017" name="Viruses">
        <title>Characterization of Bacillus subtilis Viruses vB_BsuM-Goe2 and vB_BsuM-Goe3.</title>
        <authorList>
            <person name="Willms I.M."/>
            <person name="Hoppert M."/>
            <person name="Hertel R."/>
        </authorList>
    </citation>
    <scope>NUCLEOTIDE SEQUENCE [LARGE SCALE GENOMIC DNA]</scope>
</reference>
<dbReference type="InterPro" id="IPR032096">
    <property type="entry name" value="DUF4815"/>
</dbReference>